<evidence type="ECO:0000313" key="3">
    <source>
        <dbReference type="Proteomes" id="UP000697710"/>
    </source>
</evidence>
<protein>
    <submittedName>
        <fullName evidence="2">Uncharacterized protein</fullName>
    </submittedName>
</protein>
<evidence type="ECO:0000256" key="1">
    <source>
        <dbReference type="SAM" id="MobiDB-lite"/>
    </source>
</evidence>
<gene>
    <name evidence="2" type="ORF">KC729_07075</name>
</gene>
<organism evidence="2 3">
    <name type="scientific">Eiseniibacteriota bacterium</name>
    <dbReference type="NCBI Taxonomy" id="2212470"/>
    <lineage>
        <taxon>Bacteria</taxon>
        <taxon>Candidatus Eiseniibacteriota</taxon>
    </lineage>
</organism>
<dbReference type="AlphaFoldDB" id="A0A956LYP0"/>
<proteinExistence type="predicted"/>
<reference evidence="2" key="2">
    <citation type="journal article" date="2021" name="Microbiome">
        <title>Successional dynamics and alternative stable states in a saline activated sludge microbial community over 9 years.</title>
        <authorList>
            <person name="Wang Y."/>
            <person name="Ye J."/>
            <person name="Ju F."/>
            <person name="Liu L."/>
            <person name="Boyd J.A."/>
            <person name="Deng Y."/>
            <person name="Parks D.H."/>
            <person name="Jiang X."/>
            <person name="Yin X."/>
            <person name="Woodcroft B.J."/>
            <person name="Tyson G.W."/>
            <person name="Hugenholtz P."/>
            <person name="Polz M.F."/>
            <person name="Zhang T."/>
        </authorList>
    </citation>
    <scope>NUCLEOTIDE SEQUENCE</scope>
    <source>
        <strain evidence="2">HKST-UBA01</strain>
    </source>
</reference>
<evidence type="ECO:0000313" key="2">
    <source>
        <dbReference type="EMBL" id="MCA9727427.1"/>
    </source>
</evidence>
<feature type="region of interest" description="Disordered" evidence="1">
    <location>
        <begin position="194"/>
        <end position="217"/>
    </location>
</feature>
<comment type="caution">
    <text evidence="2">The sequence shown here is derived from an EMBL/GenBank/DDBJ whole genome shotgun (WGS) entry which is preliminary data.</text>
</comment>
<dbReference type="Proteomes" id="UP000697710">
    <property type="component" value="Unassembled WGS sequence"/>
</dbReference>
<reference evidence="2" key="1">
    <citation type="submission" date="2020-04" db="EMBL/GenBank/DDBJ databases">
        <authorList>
            <person name="Zhang T."/>
        </authorList>
    </citation>
    <scope>NUCLEOTIDE SEQUENCE</scope>
    <source>
        <strain evidence="2">HKST-UBA01</strain>
    </source>
</reference>
<accession>A0A956LYP0</accession>
<sequence length="217" mass="23580">MHRNLRSVRAAAAVFLVFGSISCVFPTKDDKGPVANDPPTVRIIEGAANEGASGVDYRVRFRWTGFDADGMVSAFRWAVDTDDENADTWTTTTDSSIFLTFQTTTPDPDGTHYTDWHSFSIQAIDNEGARSTVVTQMFNARTIAPTSRITFPSVMGSGFLTLWSSAKMEWTGEDLDATDPDLTPTAFEYKLARTRPAPAPASGSTTRAATPCPTAYS</sequence>
<name>A0A956LYP0_UNCEI</name>
<dbReference type="EMBL" id="JAGQHR010000163">
    <property type="protein sequence ID" value="MCA9727427.1"/>
    <property type="molecule type" value="Genomic_DNA"/>
</dbReference>
<dbReference type="PROSITE" id="PS51257">
    <property type="entry name" value="PROKAR_LIPOPROTEIN"/>
    <property type="match status" value="1"/>
</dbReference>